<dbReference type="AlphaFoldDB" id="A0AAE3T9P5"/>
<comment type="similarity">
    <text evidence="1">Belongs to the short-chain dehydrogenases/reductases (SDR) family.</text>
</comment>
<dbReference type="GO" id="GO:0030497">
    <property type="term" value="P:fatty acid elongation"/>
    <property type="evidence" value="ECO:0007669"/>
    <property type="project" value="TreeGrafter"/>
</dbReference>
<evidence type="ECO:0000313" key="2">
    <source>
        <dbReference type="EMBL" id="MDF0601209.1"/>
    </source>
</evidence>
<dbReference type="PRINTS" id="PR00081">
    <property type="entry name" value="GDHRDH"/>
</dbReference>
<evidence type="ECO:0000256" key="1">
    <source>
        <dbReference type="ARBA" id="ARBA00006484"/>
    </source>
</evidence>
<dbReference type="PRINTS" id="PR00080">
    <property type="entry name" value="SDRFAMILY"/>
</dbReference>
<gene>
    <name evidence="2" type="ORF">P1J78_10755</name>
</gene>
<accession>A0AAE3T9P5</accession>
<evidence type="ECO:0000313" key="3">
    <source>
        <dbReference type="Proteomes" id="UP001220964"/>
    </source>
</evidence>
<dbReference type="FunFam" id="3.40.50.720:FF:000084">
    <property type="entry name" value="Short-chain dehydrogenase reductase"/>
    <property type="match status" value="1"/>
</dbReference>
<dbReference type="PANTHER" id="PTHR42760:SF40">
    <property type="entry name" value="3-OXOACYL-[ACYL-CARRIER-PROTEIN] REDUCTASE, CHLOROPLASTIC"/>
    <property type="match status" value="1"/>
</dbReference>
<sequence>MSYCFDLSGKRAFITGGSRGLGREMALALAEAGVDIALVARPSESLQRTAEDIRAFGRTAWTLEADLGSMEETEAICNRALSEIGAFDILLNNVGGRFANIPTEELDLETWRKYMDLNLTSTFLCSRIIGKAMIEAGQGGRIINIASINAMIAGRGIGGRHYETAKAGVQQFTRTLAVDWAKYGITANAICPGLFGTAQNEHWKEVKPGIIDGLIADIPMGTWGTPKDLGALAVYVASDASRFMTGASLVIDGGLTCQ</sequence>
<dbReference type="SUPFAM" id="SSF51735">
    <property type="entry name" value="NAD(P)-binding Rossmann-fold domains"/>
    <property type="match status" value="1"/>
</dbReference>
<dbReference type="Pfam" id="PF13561">
    <property type="entry name" value="adh_short_C2"/>
    <property type="match status" value="1"/>
</dbReference>
<protein>
    <submittedName>
        <fullName evidence="2">SDR family oxidoreductase</fullName>
    </submittedName>
</protein>
<dbReference type="GO" id="GO:0016616">
    <property type="term" value="F:oxidoreductase activity, acting on the CH-OH group of donors, NAD or NADP as acceptor"/>
    <property type="evidence" value="ECO:0007669"/>
    <property type="project" value="TreeGrafter"/>
</dbReference>
<reference evidence="2" key="1">
    <citation type="submission" date="2023-03" db="EMBL/GenBank/DDBJ databases">
        <title>Multiphase analysis and comparison of six strains from genera Psychromarinibacter, Lutimaribacter, and Maritimibacter, including a novel species: Psychromarinibacter sediminicola sp. nov.</title>
        <authorList>
            <person name="Wang Y.-H."/>
            <person name="Ye M.-Q."/>
            <person name="Du Z.-J."/>
        </authorList>
    </citation>
    <scope>NUCLEOTIDE SEQUENCE</scope>
    <source>
        <strain evidence="2">C21-152</strain>
    </source>
</reference>
<comment type="caution">
    <text evidence="2">The sequence shown here is derived from an EMBL/GenBank/DDBJ whole genome shotgun (WGS) entry which is preliminary data.</text>
</comment>
<name>A0AAE3T9P5_9RHOB</name>
<dbReference type="Gene3D" id="3.40.50.720">
    <property type="entry name" value="NAD(P)-binding Rossmann-like Domain"/>
    <property type="match status" value="1"/>
</dbReference>
<dbReference type="PANTHER" id="PTHR42760">
    <property type="entry name" value="SHORT-CHAIN DEHYDROGENASES/REDUCTASES FAMILY MEMBER"/>
    <property type="match status" value="1"/>
</dbReference>
<dbReference type="Proteomes" id="UP001220964">
    <property type="component" value="Unassembled WGS sequence"/>
</dbReference>
<dbReference type="EMBL" id="JARGYC010000024">
    <property type="protein sequence ID" value="MDF0601209.1"/>
    <property type="molecule type" value="Genomic_DNA"/>
</dbReference>
<organism evidence="2 3">
    <name type="scientific">Psychromarinibacter sediminicola</name>
    <dbReference type="NCBI Taxonomy" id="3033385"/>
    <lineage>
        <taxon>Bacteria</taxon>
        <taxon>Pseudomonadati</taxon>
        <taxon>Pseudomonadota</taxon>
        <taxon>Alphaproteobacteria</taxon>
        <taxon>Rhodobacterales</taxon>
        <taxon>Paracoccaceae</taxon>
        <taxon>Psychromarinibacter</taxon>
    </lineage>
</organism>
<dbReference type="InterPro" id="IPR036291">
    <property type="entry name" value="NAD(P)-bd_dom_sf"/>
</dbReference>
<dbReference type="RefSeq" id="WP_275567351.1">
    <property type="nucleotide sequence ID" value="NZ_JARGYC010000024.1"/>
</dbReference>
<proteinExistence type="inferred from homology"/>
<keyword evidence="3" id="KW-1185">Reference proteome</keyword>
<dbReference type="CDD" id="cd05233">
    <property type="entry name" value="SDR_c"/>
    <property type="match status" value="1"/>
</dbReference>
<dbReference type="InterPro" id="IPR002347">
    <property type="entry name" value="SDR_fam"/>
</dbReference>